<feature type="signal peptide" evidence="3">
    <location>
        <begin position="1"/>
        <end position="16"/>
    </location>
</feature>
<feature type="compositionally biased region" description="Polar residues" evidence="2">
    <location>
        <begin position="581"/>
        <end position="590"/>
    </location>
</feature>
<proteinExistence type="predicted"/>
<dbReference type="EMBL" id="BTRK01000005">
    <property type="protein sequence ID" value="GMR56212.1"/>
    <property type="molecule type" value="Genomic_DNA"/>
</dbReference>
<evidence type="ECO:0000256" key="2">
    <source>
        <dbReference type="SAM" id="MobiDB-lite"/>
    </source>
</evidence>
<dbReference type="AlphaFoldDB" id="A0AAN5D5R7"/>
<feature type="compositionally biased region" description="Low complexity" evidence="2">
    <location>
        <begin position="126"/>
        <end position="159"/>
    </location>
</feature>
<feature type="region of interest" description="Disordered" evidence="2">
    <location>
        <begin position="254"/>
        <end position="310"/>
    </location>
</feature>
<feature type="coiled-coil region" evidence="1">
    <location>
        <begin position="368"/>
        <end position="416"/>
    </location>
</feature>
<comment type="caution">
    <text evidence="4">The sequence shown here is derived from an EMBL/GenBank/DDBJ whole genome shotgun (WGS) entry which is preliminary data.</text>
</comment>
<feature type="region of interest" description="Disordered" evidence="2">
    <location>
        <begin position="568"/>
        <end position="597"/>
    </location>
</feature>
<dbReference type="Proteomes" id="UP001328107">
    <property type="component" value="Unassembled WGS sequence"/>
</dbReference>
<feature type="compositionally biased region" description="Low complexity" evidence="2">
    <location>
        <begin position="203"/>
        <end position="221"/>
    </location>
</feature>
<accession>A0AAN5D5R7</accession>
<name>A0AAN5D5R7_9BILA</name>
<sequence length="642" mass="70746">MFIFSLSLLLSLKAVFFPIRTHLFSSKNMDNSVSSTTSSYKSVRPAARRAADAIAVSAAFSDGSSTPPPRKKPMTTKCHAQMKAREKEATAVAVSSSSTPFLMQQTASVPSPPSSNEEMPPPSPPSSTSRDPPSSSGATRGSGSECPPSTPSSSPQDHPSIPHAAAGHGSALKTSSSSASSESGNRTSDAASLHSRPDAIPQPASNNTAHSTSSSSTSDAPSLRRPHRTATPLPVFDNEYANLGYVIKMAAMSQPGFSGDYNGAAAGDEEEHEKRREKKRSYGKDKQKETKKARSNNEESTERQSLTDGFRVLMKTELEKEKSEREAGDEDLKKMCDANFEYLTQIDTTAHEALNDGKSTLNKLLIYMDEATKEQKKAYERIAKLEDQWKSEENMRKKFEKRANALEECLQKMKESERSRARNNHDQVRDQIQETVRGFGEVFSSNDERLNRVMELLRLHHTSLRHLSAKSAKGVGILKFGPKIVQPDVSKELAEAMREFAEILDPVTTTDMRRKDALERDKVMGKLEDALVATLTDPPCSSSHQPIQLRGRSNSMMSIVWDDGRRMTRSRSRQISARSSMANSVLTSRAASPETLDRDVEATLAGARNRLSTGQAPISNARTARELKKLEVDMTYPRWDEE</sequence>
<evidence type="ECO:0000256" key="3">
    <source>
        <dbReference type="SAM" id="SignalP"/>
    </source>
</evidence>
<evidence type="ECO:0000313" key="5">
    <source>
        <dbReference type="Proteomes" id="UP001328107"/>
    </source>
</evidence>
<reference evidence="5" key="1">
    <citation type="submission" date="2022-10" db="EMBL/GenBank/DDBJ databases">
        <title>Genome assembly of Pristionchus species.</title>
        <authorList>
            <person name="Yoshida K."/>
            <person name="Sommer R.J."/>
        </authorList>
    </citation>
    <scope>NUCLEOTIDE SEQUENCE [LARGE SCALE GENOMIC DNA]</scope>
    <source>
        <strain evidence="5">RS5460</strain>
    </source>
</reference>
<feature type="region of interest" description="Disordered" evidence="2">
    <location>
        <begin position="81"/>
        <end position="237"/>
    </location>
</feature>
<feature type="compositionally biased region" description="Basic and acidic residues" evidence="2">
    <location>
        <begin position="280"/>
        <end position="302"/>
    </location>
</feature>
<organism evidence="4 5">
    <name type="scientific">Pristionchus mayeri</name>
    <dbReference type="NCBI Taxonomy" id="1317129"/>
    <lineage>
        <taxon>Eukaryota</taxon>
        <taxon>Metazoa</taxon>
        <taxon>Ecdysozoa</taxon>
        <taxon>Nematoda</taxon>
        <taxon>Chromadorea</taxon>
        <taxon>Rhabditida</taxon>
        <taxon>Rhabditina</taxon>
        <taxon>Diplogasteromorpha</taxon>
        <taxon>Diplogasteroidea</taxon>
        <taxon>Neodiplogasteridae</taxon>
        <taxon>Pristionchus</taxon>
    </lineage>
</organism>
<gene>
    <name evidence="4" type="ORF">PMAYCL1PPCAC_26407</name>
</gene>
<keyword evidence="5" id="KW-1185">Reference proteome</keyword>
<keyword evidence="3" id="KW-0732">Signal</keyword>
<feature type="chain" id="PRO_5043055664" evidence="3">
    <location>
        <begin position="17"/>
        <end position="642"/>
    </location>
</feature>
<evidence type="ECO:0000313" key="4">
    <source>
        <dbReference type="EMBL" id="GMR56212.1"/>
    </source>
</evidence>
<evidence type="ECO:0000256" key="1">
    <source>
        <dbReference type="SAM" id="Coils"/>
    </source>
</evidence>
<protein>
    <submittedName>
        <fullName evidence="4">Uncharacterized protein</fullName>
    </submittedName>
</protein>
<keyword evidence="1" id="KW-0175">Coiled coil</keyword>
<feature type="compositionally biased region" description="Low complexity" evidence="2">
    <location>
        <begin position="90"/>
        <end position="99"/>
    </location>
</feature>